<sequence length="75" mass="8901">MLFWVRNNLKGLKPESFYRKLGYSHTSRKQAEEKLRELLTTIKNENNVKRREKAISFLNEFKSWTSSIPQGGTIR</sequence>
<dbReference type="OrthoDB" id="2443888at2759"/>
<gene>
    <name evidence="1" type="ORF">POCULU_LOCUS8660</name>
</gene>
<organism evidence="1 2">
    <name type="scientific">Paraglomus occultum</name>
    <dbReference type="NCBI Taxonomy" id="144539"/>
    <lineage>
        <taxon>Eukaryota</taxon>
        <taxon>Fungi</taxon>
        <taxon>Fungi incertae sedis</taxon>
        <taxon>Mucoromycota</taxon>
        <taxon>Glomeromycotina</taxon>
        <taxon>Glomeromycetes</taxon>
        <taxon>Paraglomerales</taxon>
        <taxon>Paraglomeraceae</taxon>
        <taxon>Paraglomus</taxon>
    </lineage>
</organism>
<protein>
    <submittedName>
        <fullName evidence="1">279_t:CDS:1</fullName>
    </submittedName>
</protein>
<keyword evidence="2" id="KW-1185">Reference proteome</keyword>
<evidence type="ECO:0000313" key="1">
    <source>
        <dbReference type="EMBL" id="CAG8626224.1"/>
    </source>
</evidence>
<dbReference type="AlphaFoldDB" id="A0A9N9GSA1"/>
<proteinExistence type="predicted"/>
<evidence type="ECO:0000313" key="2">
    <source>
        <dbReference type="Proteomes" id="UP000789572"/>
    </source>
</evidence>
<dbReference type="Proteomes" id="UP000789572">
    <property type="component" value="Unassembled WGS sequence"/>
</dbReference>
<name>A0A9N9GSA1_9GLOM</name>
<accession>A0A9N9GSA1</accession>
<dbReference type="EMBL" id="CAJVPJ010002643">
    <property type="protein sequence ID" value="CAG8626224.1"/>
    <property type="molecule type" value="Genomic_DNA"/>
</dbReference>
<comment type="caution">
    <text evidence="1">The sequence shown here is derived from an EMBL/GenBank/DDBJ whole genome shotgun (WGS) entry which is preliminary data.</text>
</comment>
<reference evidence="1" key="1">
    <citation type="submission" date="2021-06" db="EMBL/GenBank/DDBJ databases">
        <authorList>
            <person name="Kallberg Y."/>
            <person name="Tangrot J."/>
            <person name="Rosling A."/>
        </authorList>
    </citation>
    <scope>NUCLEOTIDE SEQUENCE</scope>
    <source>
        <strain evidence="1">IA702</strain>
    </source>
</reference>